<name>A0A3A4B4V8_9ACTN</name>
<dbReference type="Gene3D" id="3.40.50.1220">
    <property type="entry name" value="TPP-binding domain"/>
    <property type="match status" value="1"/>
</dbReference>
<organism evidence="1 2">
    <name type="scientific">Bailinhaonella thermotolerans</name>
    <dbReference type="NCBI Taxonomy" id="1070861"/>
    <lineage>
        <taxon>Bacteria</taxon>
        <taxon>Bacillati</taxon>
        <taxon>Actinomycetota</taxon>
        <taxon>Actinomycetes</taxon>
        <taxon>Streptosporangiales</taxon>
        <taxon>Streptosporangiaceae</taxon>
        <taxon>Bailinhaonella</taxon>
    </lineage>
</organism>
<proteinExistence type="predicted"/>
<reference evidence="1 2" key="1">
    <citation type="submission" date="2018-09" db="EMBL/GenBank/DDBJ databases">
        <title>YIM 75507 draft genome.</title>
        <authorList>
            <person name="Tang S."/>
            <person name="Feng Y."/>
        </authorList>
    </citation>
    <scope>NUCLEOTIDE SEQUENCE [LARGE SCALE GENOMIC DNA]</scope>
    <source>
        <strain evidence="1 2">YIM 75507</strain>
    </source>
</reference>
<dbReference type="RefSeq" id="WP_119924594.1">
    <property type="nucleotide sequence ID" value="NZ_QZEY01000001.1"/>
</dbReference>
<dbReference type="InterPro" id="IPR050134">
    <property type="entry name" value="NAD-dep_sirtuin_deacylases"/>
</dbReference>
<evidence type="ECO:0000313" key="2">
    <source>
        <dbReference type="Proteomes" id="UP000265768"/>
    </source>
</evidence>
<dbReference type="SUPFAM" id="SSF52467">
    <property type="entry name" value="DHS-like NAD/FAD-binding domain"/>
    <property type="match status" value="1"/>
</dbReference>
<dbReference type="PANTHER" id="PTHR11085:SF10">
    <property type="entry name" value="NAD-DEPENDENT PROTEIN DEACYLASE SIRTUIN-5, MITOCHONDRIAL-RELATED"/>
    <property type="match status" value="1"/>
</dbReference>
<sequence length="147" mass="15660">MPDAAAERRPRLAVLTGAGISAPSGLPVYRGGDGMWDRGPGIAKLTSASRWHGKARQAWEHWNELRRMRASIGAARHADVWIAIGTSGTVFPAAGLIGFCRPGAVRVLVNAQPWRDSASTFEKEVLGDDAAVLGEALRELTARPAGH</sequence>
<dbReference type="AlphaFoldDB" id="A0A3A4B4V8"/>
<dbReference type="GO" id="GO:0017136">
    <property type="term" value="F:histone deacetylase activity, NAD-dependent"/>
    <property type="evidence" value="ECO:0007669"/>
    <property type="project" value="TreeGrafter"/>
</dbReference>
<gene>
    <name evidence="1" type="ORF">D5H75_02190</name>
</gene>
<keyword evidence="2" id="KW-1185">Reference proteome</keyword>
<dbReference type="Proteomes" id="UP000265768">
    <property type="component" value="Unassembled WGS sequence"/>
</dbReference>
<protein>
    <submittedName>
        <fullName evidence="1">Uncharacterized protein</fullName>
    </submittedName>
</protein>
<dbReference type="OrthoDB" id="9800582at2"/>
<dbReference type="GO" id="GO:0070403">
    <property type="term" value="F:NAD+ binding"/>
    <property type="evidence" value="ECO:0007669"/>
    <property type="project" value="TreeGrafter"/>
</dbReference>
<accession>A0A3A4B4V8</accession>
<evidence type="ECO:0000313" key="1">
    <source>
        <dbReference type="EMBL" id="RJL35620.1"/>
    </source>
</evidence>
<comment type="caution">
    <text evidence="1">The sequence shown here is derived from an EMBL/GenBank/DDBJ whole genome shotgun (WGS) entry which is preliminary data.</text>
</comment>
<dbReference type="PANTHER" id="PTHR11085">
    <property type="entry name" value="NAD-DEPENDENT PROTEIN DEACYLASE SIRTUIN-5, MITOCHONDRIAL-RELATED"/>
    <property type="match status" value="1"/>
</dbReference>
<dbReference type="EMBL" id="QZEY01000001">
    <property type="protein sequence ID" value="RJL35620.1"/>
    <property type="molecule type" value="Genomic_DNA"/>
</dbReference>
<dbReference type="InterPro" id="IPR029035">
    <property type="entry name" value="DHS-like_NAD/FAD-binding_dom"/>
</dbReference>